<dbReference type="Pfam" id="PF00561">
    <property type="entry name" value="Abhydrolase_1"/>
    <property type="match status" value="1"/>
</dbReference>
<dbReference type="InterPro" id="IPR000073">
    <property type="entry name" value="AB_hydrolase_1"/>
</dbReference>
<dbReference type="Gene3D" id="3.40.50.1820">
    <property type="entry name" value="alpha/beta hydrolase"/>
    <property type="match status" value="1"/>
</dbReference>
<dbReference type="PRINTS" id="PR00111">
    <property type="entry name" value="ABHYDROLASE"/>
</dbReference>
<dbReference type="PANTHER" id="PTHR43798">
    <property type="entry name" value="MONOACYLGLYCEROL LIPASE"/>
    <property type="match status" value="1"/>
</dbReference>
<dbReference type="InterPro" id="IPR050266">
    <property type="entry name" value="AB_hydrolase_sf"/>
</dbReference>
<feature type="domain" description="AB hydrolase-1" evidence="2">
    <location>
        <begin position="9"/>
        <end position="233"/>
    </location>
</feature>
<name>A0ABN4NAL3_9LACO</name>
<evidence type="ECO:0000313" key="3">
    <source>
        <dbReference type="EMBL" id="AMV66468.1"/>
    </source>
</evidence>
<organism evidence="3 4">
    <name type="scientific">Pediococcus damnosus</name>
    <dbReference type="NCBI Taxonomy" id="51663"/>
    <lineage>
        <taxon>Bacteria</taxon>
        <taxon>Bacillati</taxon>
        <taxon>Bacillota</taxon>
        <taxon>Bacilli</taxon>
        <taxon>Lactobacillales</taxon>
        <taxon>Lactobacillaceae</taxon>
        <taxon>Pediococcus</taxon>
    </lineage>
</organism>
<dbReference type="RefSeq" id="WP_056986275.1">
    <property type="nucleotide sequence ID" value="NZ_BJLT01000037.1"/>
</dbReference>
<accession>A0ABN4NAL3</accession>
<dbReference type="EC" id="3.1.1.24" evidence="3"/>
<keyword evidence="4" id="KW-1185">Reference proteome</keyword>
<dbReference type="PANTHER" id="PTHR43798:SF31">
    <property type="entry name" value="AB HYDROLASE SUPERFAMILY PROTEIN YCLE"/>
    <property type="match status" value="1"/>
</dbReference>
<dbReference type="EMBL" id="CP012288">
    <property type="protein sequence ID" value="AMV66468.1"/>
    <property type="molecule type" value="Genomic_DNA"/>
</dbReference>
<evidence type="ECO:0000256" key="1">
    <source>
        <dbReference type="ARBA" id="ARBA00022801"/>
    </source>
</evidence>
<sequence length="247" mass="26947">MKEAGSGQTMIFLHGRGYSKENMDPMFEHYRDAYHVVSYDARGHGESDKPKSFTLDDHVDDLAEIIANYNLGKPIVVGFSMGSYIALKTAEKYPNLFSKIVLIGTKGGGTTSSTEKVAKEGQLNGLSKAQMAQTMMQKIFAPQTTAEKIASFDKKIASKAVLTGTQQAAITNSLQDFDLITDANKVTIPVLVLTGEYDGLNQPVEGKKVADALPNARFETIPNAGHIAFFENPTKVYALIDTFVRNN</sequence>
<dbReference type="GO" id="GO:0047570">
    <property type="term" value="F:3-oxoadipate enol-lactonase activity"/>
    <property type="evidence" value="ECO:0007669"/>
    <property type="project" value="UniProtKB-EC"/>
</dbReference>
<protein>
    <submittedName>
        <fullName evidence="3">Beta-ketoadipate enol-lactone hydrolase</fullName>
        <ecNumber evidence="3">3.1.1.24</ecNumber>
    </submittedName>
</protein>
<gene>
    <name evidence="3" type="ORF">ADU72_0523</name>
</gene>
<proteinExistence type="predicted"/>
<reference evidence="3 4" key="1">
    <citation type="journal article" date="2016" name="PLoS ONE">
        <title>The Identification of Novel Diagnostic Marker Genes for the Detection of Beer Spoiling Pediococcus damnosus Strains Using the BlAst Diagnostic Gene findEr.</title>
        <authorList>
            <person name="Behr J."/>
            <person name="Geissler A.J."/>
            <person name="Schmid J."/>
            <person name="Zehe A."/>
            <person name="Vogel R.F."/>
        </authorList>
    </citation>
    <scope>NUCLEOTIDE SEQUENCE [LARGE SCALE GENOMIC DNA]</scope>
    <source>
        <strain evidence="3 4">TMW 2.1535</strain>
    </source>
</reference>
<evidence type="ECO:0000313" key="4">
    <source>
        <dbReference type="Proteomes" id="UP000076244"/>
    </source>
</evidence>
<evidence type="ECO:0000259" key="2">
    <source>
        <dbReference type="Pfam" id="PF00561"/>
    </source>
</evidence>
<dbReference type="Proteomes" id="UP000076244">
    <property type="component" value="Chromosome"/>
</dbReference>
<keyword evidence="1 3" id="KW-0378">Hydrolase</keyword>
<dbReference type="SUPFAM" id="SSF53474">
    <property type="entry name" value="alpha/beta-Hydrolases"/>
    <property type="match status" value="1"/>
</dbReference>
<dbReference type="InterPro" id="IPR029058">
    <property type="entry name" value="AB_hydrolase_fold"/>
</dbReference>